<dbReference type="SUPFAM" id="SSF51735">
    <property type="entry name" value="NAD(P)-binding Rossmann-fold domains"/>
    <property type="match status" value="1"/>
</dbReference>
<dbReference type="Proteomes" id="UP001465755">
    <property type="component" value="Unassembled WGS sequence"/>
</dbReference>
<organism evidence="2 3">
    <name type="scientific">Symbiochloris irregularis</name>
    <dbReference type="NCBI Taxonomy" id="706552"/>
    <lineage>
        <taxon>Eukaryota</taxon>
        <taxon>Viridiplantae</taxon>
        <taxon>Chlorophyta</taxon>
        <taxon>core chlorophytes</taxon>
        <taxon>Trebouxiophyceae</taxon>
        <taxon>Trebouxiales</taxon>
        <taxon>Trebouxiaceae</taxon>
        <taxon>Symbiochloris</taxon>
    </lineage>
</organism>
<dbReference type="EMBL" id="JALJOQ010000001">
    <property type="protein sequence ID" value="KAK9815015.1"/>
    <property type="molecule type" value="Genomic_DNA"/>
</dbReference>
<evidence type="ECO:0000313" key="2">
    <source>
        <dbReference type="EMBL" id="KAK9815015.1"/>
    </source>
</evidence>
<dbReference type="PANTHER" id="PTHR47869:SF2">
    <property type="entry name" value="OS03G0410700 PROTEIN"/>
    <property type="match status" value="1"/>
</dbReference>
<comment type="caution">
    <text evidence="2">The sequence shown here is derived from an EMBL/GenBank/DDBJ whole genome shotgun (WGS) entry which is preliminary data.</text>
</comment>
<protein>
    <recommendedName>
        <fullName evidence="1">NAD(P)-binding domain-containing protein</fullName>
    </recommendedName>
</protein>
<sequence>MHLTATTARHRSRVCGWGDELLDFIEAGPKMRKWYGEGQLILARAQVKALVRDTNAFSNAFGAYATPVQAAPDDSAALQRAMADAKAVICPGKLGAVLPAALAQKVPHIVLLTSAGQGPLKGGFFGALLRGQEQATLADPAREAAVRQSGIPCSIVGAGAVESSPGQLSSLDFKQVDGSSGSIAREDLAAVLAQASLHKPPAKGYASPLCRRHLAKHGCFSSSDAVMVRTRRQRADDIAINTAGFQDLPVDVLQVIASQCEDSKNLATVRLLCKAAAQAGSLSHNHSGSRCGKLWSSHFKAHFAWCSTIYS</sequence>
<gene>
    <name evidence="2" type="ORF">WJX73_004905</name>
</gene>
<keyword evidence="3" id="KW-1185">Reference proteome</keyword>
<proteinExistence type="predicted"/>
<evidence type="ECO:0000259" key="1">
    <source>
        <dbReference type="Pfam" id="PF13460"/>
    </source>
</evidence>
<name>A0AAW1Q2N5_9CHLO</name>
<dbReference type="InterPro" id="IPR036291">
    <property type="entry name" value="NAD(P)-bd_dom_sf"/>
</dbReference>
<dbReference type="AlphaFoldDB" id="A0AAW1Q2N5"/>
<reference evidence="2 3" key="1">
    <citation type="journal article" date="2024" name="Nat. Commun.">
        <title>Phylogenomics reveals the evolutionary origins of lichenization in chlorophyte algae.</title>
        <authorList>
            <person name="Puginier C."/>
            <person name="Libourel C."/>
            <person name="Otte J."/>
            <person name="Skaloud P."/>
            <person name="Haon M."/>
            <person name="Grisel S."/>
            <person name="Petersen M."/>
            <person name="Berrin J.G."/>
            <person name="Delaux P.M."/>
            <person name="Dal Grande F."/>
            <person name="Keller J."/>
        </authorList>
    </citation>
    <scope>NUCLEOTIDE SEQUENCE [LARGE SCALE GENOMIC DNA]</scope>
    <source>
        <strain evidence="2 3">SAG 2036</strain>
    </source>
</reference>
<dbReference type="Gene3D" id="3.40.50.720">
    <property type="entry name" value="NAD(P)-binding Rossmann-like Domain"/>
    <property type="match status" value="1"/>
</dbReference>
<dbReference type="InterPro" id="IPR016040">
    <property type="entry name" value="NAD(P)-bd_dom"/>
</dbReference>
<accession>A0AAW1Q2N5</accession>
<feature type="domain" description="NAD(P)-binding" evidence="1">
    <location>
        <begin position="42"/>
        <end position="195"/>
    </location>
</feature>
<dbReference type="Pfam" id="PF13460">
    <property type="entry name" value="NAD_binding_10"/>
    <property type="match status" value="1"/>
</dbReference>
<evidence type="ECO:0000313" key="3">
    <source>
        <dbReference type="Proteomes" id="UP001465755"/>
    </source>
</evidence>
<dbReference type="PANTHER" id="PTHR47869">
    <property type="entry name" value="OS03G0410700 PROTEIN"/>
    <property type="match status" value="1"/>
</dbReference>